<keyword evidence="2" id="KW-0813">Transport</keyword>
<feature type="transmembrane region" description="Helical" evidence="6">
    <location>
        <begin position="230"/>
        <end position="253"/>
    </location>
</feature>
<feature type="transmembrane region" description="Helical" evidence="6">
    <location>
        <begin position="287"/>
        <end position="306"/>
    </location>
</feature>
<evidence type="ECO:0000256" key="2">
    <source>
        <dbReference type="ARBA" id="ARBA00022448"/>
    </source>
</evidence>
<evidence type="ECO:0000256" key="6">
    <source>
        <dbReference type="SAM" id="Phobius"/>
    </source>
</evidence>
<evidence type="ECO:0000313" key="8">
    <source>
        <dbReference type="EMBL" id="CAK5263777.1"/>
    </source>
</evidence>
<feature type="domain" description="Major facilitator superfamily (MFS) profile" evidence="7">
    <location>
        <begin position="1"/>
        <end position="402"/>
    </location>
</feature>
<dbReference type="SUPFAM" id="SSF103473">
    <property type="entry name" value="MFS general substrate transporter"/>
    <property type="match status" value="1"/>
</dbReference>
<dbReference type="Gene3D" id="1.20.1250.20">
    <property type="entry name" value="MFS general substrate transporter like domains"/>
    <property type="match status" value="1"/>
</dbReference>
<evidence type="ECO:0000313" key="9">
    <source>
        <dbReference type="Proteomes" id="UP001295794"/>
    </source>
</evidence>
<dbReference type="InterPro" id="IPR011701">
    <property type="entry name" value="MFS"/>
</dbReference>
<feature type="transmembrane region" description="Helical" evidence="6">
    <location>
        <begin position="115"/>
        <end position="135"/>
    </location>
</feature>
<dbReference type="FunFam" id="1.20.1250.20:FF:000172">
    <property type="entry name" value="MFS multidrug resistance transporter"/>
    <property type="match status" value="1"/>
</dbReference>
<accession>A0AAD2GX16</accession>
<feature type="transmembrane region" description="Helical" evidence="6">
    <location>
        <begin position="194"/>
        <end position="218"/>
    </location>
</feature>
<gene>
    <name evidence="8" type="ORF">MYCIT1_LOCUS3416</name>
</gene>
<feature type="transmembrane region" description="Helical" evidence="6">
    <location>
        <begin position="312"/>
        <end position="332"/>
    </location>
</feature>
<dbReference type="InterPro" id="IPR036259">
    <property type="entry name" value="MFS_trans_sf"/>
</dbReference>
<dbReference type="Pfam" id="PF07690">
    <property type="entry name" value="MFS_1"/>
    <property type="match status" value="1"/>
</dbReference>
<dbReference type="PANTHER" id="PTHR23502">
    <property type="entry name" value="MAJOR FACILITATOR SUPERFAMILY"/>
    <property type="match status" value="1"/>
</dbReference>
<dbReference type="InterPro" id="IPR020846">
    <property type="entry name" value="MFS_dom"/>
</dbReference>
<sequence>MYIIFQGLAPMFWGTLADSFGRRPIFIACLVLLAVSCVGLALVPTNAYWLLMVLRCVQAAGSASTIALGAGVIGDISEPAERGGFFGLYNIGPMAGPSLGPVIGGLLAGSLGWRSIFWFLVITSSGCAVVLLLLLPETLRSIVGNGSIPPSNPLFSRPVLPLLGSPKSRLDSAGKALSRKPFENPLKILSNLDILFLLLFTGIICAVFYGVTASISTIFKETHTDLTETQLGLCYLSIGGGMLIGSVTAGRLLDWDYRRVQNAELGDVEKLSRDMDSFPVEKARMRLMPVLLCGVIVSCACYGWVIERKVHIAAPLIFAFGVGFFFMAIANGTQTLIIDLLPGQGSSVTACNNLIRCSLSAAMVAAIEPIINSMGIGWAYILLAGICAASAPLIYIVRKVGPQWRVRRRQLAHFESL</sequence>
<dbReference type="AlphaFoldDB" id="A0AAD2GX16"/>
<feature type="transmembrane region" description="Helical" evidence="6">
    <location>
        <begin position="85"/>
        <end position="109"/>
    </location>
</feature>
<protein>
    <recommendedName>
        <fullName evidence="7">Major facilitator superfamily (MFS) profile domain-containing protein</fullName>
    </recommendedName>
</protein>
<reference evidence="8" key="1">
    <citation type="submission" date="2023-11" db="EMBL/GenBank/DDBJ databases">
        <authorList>
            <person name="De Vega J J."/>
            <person name="De Vega J J."/>
        </authorList>
    </citation>
    <scope>NUCLEOTIDE SEQUENCE</scope>
</reference>
<proteinExistence type="predicted"/>
<dbReference type="EMBL" id="CAVNYO010000045">
    <property type="protein sequence ID" value="CAK5263777.1"/>
    <property type="molecule type" value="Genomic_DNA"/>
</dbReference>
<feature type="transmembrane region" description="Helical" evidence="6">
    <location>
        <begin position="25"/>
        <end position="43"/>
    </location>
</feature>
<keyword evidence="5 6" id="KW-0472">Membrane</keyword>
<dbReference type="PANTHER" id="PTHR23502:SF51">
    <property type="entry name" value="QUINIDINE RESISTANCE PROTEIN 1-RELATED"/>
    <property type="match status" value="1"/>
</dbReference>
<comment type="subcellular location">
    <subcellularLocation>
        <location evidence="1">Membrane</location>
        <topology evidence="1">Multi-pass membrane protein</topology>
    </subcellularLocation>
</comment>
<evidence type="ECO:0000256" key="4">
    <source>
        <dbReference type="ARBA" id="ARBA00022989"/>
    </source>
</evidence>
<evidence type="ECO:0000256" key="5">
    <source>
        <dbReference type="ARBA" id="ARBA00023136"/>
    </source>
</evidence>
<dbReference type="PROSITE" id="PS50850">
    <property type="entry name" value="MFS"/>
    <property type="match status" value="1"/>
</dbReference>
<dbReference type="GO" id="GO:0005886">
    <property type="term" value="C:plasma membrane"/>
    <property type="evidence" value="ECO:0007669"/>
    <property type="project" value="TreeGrafter"/>
</dbReference>
<evidence type="ECO:0000256" key="1">
    <source>
        <dbReference type="ARBA" id="ARBA00004141"/>
    </source>
</evidence>
<feature type="transmembrane region" description="Helical" evidence="6">
    <location>
        <begin position="49"/>
        <end position="73"/>
    </location>
</feature>
<feature type="transmembrane region" description="Helical" evidence="6">
    <location>
        <begin position="377"/>
        <end position="397"/>
    </location>
</feature>
<organism evidence="8 9">
    <name type="scientific">Mycena citricolor</name>
    <dbReference type="NCBI Taxonomy" id="2018698"/>
    <lineage>
        <taxon>Eukaryota</taxon>
        <taxon>Fungi</taxon>
        <taxon>Dikarya</taxon>
        <taxon>Basidiomycota</taxon>
        <taxon>Agaricomycotina</taxon>
        <taxon>Agaricomycetes</taxon>
        <taxon>Agaricomycetidae</taxon>
        <taxon>Agaricales</taxon>
        <taxon>Marasmiineae</taxon>
        <taxon>Mycenaceae</taxon>
        <taxon>Mycena</taxon>
    </lineage>
</organism>
<keyword evidence="9" id="KW-1185">Reference proteome</keyword>
<comment type="caution">
    <text evidence="8">The sequence shown here is derived from an EMBL/GenBank/DDBJ whole genome shotgun (WGS) entry which is preliminary data.</text>
</comment>
<keyword evidence="4 6" id="KW-1133">Transmembrane helix</keyword>
<keyword evidence="3 6" id="KW-0812">Transmembrane</keyword>
<evidence type="ECO:0000256" key="3">
    <source>
        <dbReference type="ARBA" id="ARBA00022692"/>
    </source>
</evidence>
<dbReference type="Proteomes" id="UP001295794">
    <property type="component" value="Unassembled WGS sequence"/>
</dbReference>
<evidence type="ECO:0000259" key="7">
    <source>
        <dbReference type="PROSITE" id="PS50850"/>
    </source>
</evidence>
<name>A0AAD2GX16_9AGAR</name>
<dbReference type="GO" id="GO:0022857">
    <property type="term" value="F:transmembrane transporter activity"/>
    <property type="evidence" value="ECO:0007669"/>
    <property type="project" value="InterPro"/>
</dbReference>